<name>A0AAX2ILM8_9FLAO</name>
<dbReference type="EMBL" id="UAVR01000011">
    <property type="protein sequence ID" value="SQA90108.1"/>
    <property type="molecule type" value="Genomic_DNA"/>
</dbReference>
<evidence type="ECO:0000313" key="2">
    <source>
        <dbReference type="EMBL" id="SQA90108.1"/>
    </source>
</evidence>
<organism evidence="2 4">
    <name type="scientific">Chryseobacterium balustinum</name>
    <dbReference type="NCBI Taxonomy" id="246"/>
    <lineage>
        <taxon>Bacteria</taxon>
        <taxon>Pseudomonadati</taxon>
        <taxon>Bacteroidota</taxon>
        <taxon>Flavobacteriia</taxon>
        <taxon>Flavobacteriales</taxon>
        <taxon>Weeksellaceae</taxon>
        <taxon>Chryseobacterium group</taxon>
        <taxon>Chryseobacterium</taxon>
    </lineage>
</organism>
<evidence type="ECO:0000313" key="1">
    <source>
        <dbReference type="EMBL" id="SKC14951.1"/>
    </source>
</evidence>
<protein>
    <submittedName>
        <fullName evidence="2">Uncharacterized protein</fullName>
    </submittedName>
</protein>
<sequence>MTYKVLIMSIKHLTEFLFVYVSAIENDKKSGIEAYRL</sequence>
<dbReference type="EMBL" id="FUZE01000059">
    <property type="protein sequence ID" value="SKC14951.1"/>
    <property type="molecule type" value="Genomic_DNA"/>
</dbReference>
<reference evidence="2 4" key="2">
    <citation type="submission" date="2018-06" db="EMBL/GenBank/DDBJ databases">
        <authorList>
            <consortium name="Pathogen Informatics"/>
            <person name="Doyle S."/>
        </authorList>
    </citation>
    <scope>NUCLEOTIDE SEQUENCE [LARGE SCALE GENOMIC DNA]</scope>
    <source>
        <strain evidence="2 4">NCTC11212</strain>
    </source>
</reference>
<reference evidence="1 3" key="1">
    <citation type="submission" date="2017-02" db="EMBL/GenBank/DDBJ databases">
        <authorList>
            <person name="Varghese N."/>
            <person name="Submissions S."/>
        </authorList>
    </citation>
    <scope>NUCLEOTIDE SEQUENCE [LARGE SCALE GENOMIC DNA]</scope>
    <source>
        <strain evidence="1 3">DSM 16775</strain>
    </source>
</reference>
<dbReference type="Proteomes" id="UP000190669">
    <property type="component" value="Unassembled WGS sequence"/>
</dbReference>
<gene>
    <name evidence="2" type="ORF">NCTC11212_02320</name>
    <name evidence="1" type="ORF">SAMN05421800_1592</name>
</gene>
<evidence type="ECO:0000313" key="4">
    <source>
        <dbReference type="Proteomes" id="UP000251937"/>
    </source>
</evidence>
<accession>A0AAX2ILM8</accession>
<keyword evidence="3" id="KW-1185">Reference proteome</keyword>
<evidence type="ECO:0000313" key="3">
    <source>
        <dbReference type="Proteomes" id="UP000190669"/>
    </source>
</evidence>
<comment type="caution">
    <text evidence="2">The sequence shown here is derived from an EMBL/GenBank/DDBJ whole genome shotgun (WGS) entry which is preliminary data.</text>
</comment>
<proteinExistence type="predicted"/>
<dbReference type="Proteomes" id="UP000251937">
    <property type="component" value="Unassembled WGS sequence"/>
</dbReference>
<dbReference type="AlphaFoldDB" id="A0AAX2ILM8"/>